<dbReference type="RefSeq" id="WP_258082556.1">
    <property type="nucleotide sequence ID" value="NZ_PVBU01000003.1"/>
</dbReference>
<comment type="caution">
    <text evidence="3">The sequence shown here is derived from an EMBL/GenBank/DDBJ whole genome shotgun (WGS) entry which is preliminary data.</text>
</comment>
<dbReference type="InterPro" id="IPR050256">
    <property type="entry name" value="Glycosyltransferase_2"/>
</dbReference>
<dbReference type="PANTHER" id="PTHR48090">
    <property type="entry name" value="UNDECAPRENYL-PHOSPHATE 4-DEOXY-4-FORMAMIDO-L-ARABINOSE TRANSFERASE-RELATED"/>
    <property type="match status" value="1"/>
</dbReference>
<accession>A0A314ZYC0</accession>
<evidence type="ECO:0000256" key="1">
    <source>
        <dbReference type="SAM" id="Phobius"/>
    </source>
</evidence>
<keyword evidence="1" id="KW-0812">Transmembrane</keyword>
<feature type="transmembrane region" description="Helical" evidence="1">
    <location>
        <begin position="271"/>
        <end position="291"/>
    </location>
</feature>
<reference evidence="3 4" key="1">
    <citation type="submission" date="2018-02" db="EMBL/GenBank/DDBJ databases">
        <title>Subsurface microbial communities from deep shales in Ohio and West Virginia, USA.</title>
        <authorList>
            <person name="Wrighton K."/>
        </authorList>
    </citation>
    <scope>NUCLEOTIDE SEQUENCE [LARGE SCALE GENOMIC DNA]</scope>
    <source>
        <strain evidence="3 4">DSM 10369</strain>
    </source>
</reference>
<gene>
    <name evidence="3" type="ORF">B0H22_103145</name>
</gene>
<dbReference type="PANTHER" id="PTHR48090:SF7">
    <property type="entry name" value="RFBJ PROTEIN"/>
    <property type="match status" value="1"/>
</dbReference>
<dbReference type="InterPro" id="IPR029044">
    <property type="entry name" value="Nucleotide-diphossugar_trans"/>
</dbReference>
<dbReference type="CDD" id="cd04179">
    <property type="entry name" value="DPM_DPG-synthase_like"/>
    <property type="match status" value="1"/>
</dbReference>
<evidence type="ECO:0000259" key="2">
    <source>
        <dbReference type="Pfam" id="PF00535"/>
    </source>
</evidence>
<proteinExistence type="predicted"/>
<organism evidence="3 4">
    <name type="scientific">Methanohalophilus euhalobius</name>
    <dbReference type="NCBI Taxonomy" id="51203"/>
    <lineage>
        <taxon>Archaea</taxon>
        <taxon>Methanobacteriati</taxon>
        <taxon>Methanobacteriota</taxon>
        <taxon>Stenosarchaea group</taxon>
        <taxon>Methanomicrobia</taxon>
        <taxon>Methanosarcinales</taxon>
        <taxon>Methanosarcinaceae</taxon>
        <taxon>Methanohalophilus</taxon>
    </lineage>
</organism>
<dbReference type="InterPro" id="IPR001173">
    <property type="entry name" value="Glyco_trans_2-like"/>
</dbReference>
<feature type="transmembrane region" description="Helical" evidence="1">
    <location>
        <begin position="235"/>
        <end position="259"/>
    </location>
</feature>
<dbReference type="Pfam" id="PF00535">
    <property type="entry name" value="Glycos_transf_2"/>
    <property type="match status" value="1"/>
</dbReference>
<dbReference type="AlphaFoldDB" id="A0A314ZYC0"/>
<keyword evidence="1" id="KW-1133">Transmembrane helix</keyword>
<keyword evidence="1" id="KW-0472">Membrane</keyword>
<dbReference type="SUPFAM" id="SSF53448">
    <property type="entry name" value="Nucleotide-diphospho-sugar transferases"/>
    <property type="match status" value="1"/>
</dbReference>
<evidence type="ECO:0000313" key="3">
    <source>
        <dbReference type="EMBL" id="PQV43133.1"/>
    </source>
</evidence>
<protein>
    <submittedName>
        <fullName evidence="3">Glycosyltransferase involved in cell wall biosynthesis</fullName>
    </submittedName>
</protein>
<evidence type="ECO:0000313" key="4">
    <source>
        <dbReference type="Proteomes" id="UP000251060"/>
    </source>
</evidence>
<dbReference type="Gene3D" id="3.90.550.10">
    <property type="entry name" value="Spore Coat Polysaccharide Biosynthesis Protein SpsA, Chain A"/>
    <property type="match status" value="1"/>
</dbReference>
<keyword evidence="3" id="KW-0808">Transferase</keyword>
<dbReference type="EMBL" id="PVBU01000003">
    <property type="protein sequence ID" value="PQV43133.1"/>
    <property type="molecule type" value="Genomic_DNA"/>
</dbReference>
<dbReference type="GO" id="GO:0016740">
    <property type="term" value="F:transferase activity"/>
    <property type="evidence" value="ECO:0007669"/>
    <property type="project" value="UniProtKB-KW"/>
</dbReference>
<dbReference type="Proteomes" id="UP000251060">
    <property type="component" value="Unassembled WGS sequence"/>
</dbReference>
<feature type="domain" description="Glycosyltransferase 2-like" evidence="2">
    <location>
        <begin position="6"/>
        <end position="168"/>
    </location>
</feature>
<sequence length="310" mass="34627">MIKLVVMIPAYNEENTIGKVVREIPAKINGIDQIEILVINDGSEDRTVEEALNAGAHRIMSHKTNLGLAKSFRDGLNEALSIGADIIVNTDADFQYNQTEIPKLIEPILQEQADIVIGDRQIEKLDHMPKGKYFGNKIATWVTRRATGWPVKDAQTGFRAFSREAARKMNLTGEYTYVQETLIQAAQKDLTLVQIPIEFRRREGKSRLIANLLGYAASAGVTISRSYRDYNPLKVFSGIGIATIFIGVIFGSRVLVHYWQTGMVTPYLPSAVLTTVLVIVGLLAFIFGLLADMIKTQKILSEEILYRLKE</sequence>
<name>A0A314ZYC0_9EURY</name>